<evidence type="ECO:0000313" key="2">
    <source>
        <dbReference type="Proteomes" id="UP000607653"/>
    </source>
</evidence>
<sequence length="226" mass="26198">MEGYGSTNRVGPWTDSGDGRVEKLWLQLHYIPRTIVEDSRVKVIGLMASDIINGQPKIQTGVLMRGIYTRIQILLDIRHSLTIGLFVTVEGKKKWIRFCYESLTKLCAYYGFLGHRWQRCKRLNQQLELVKIELEQREIDLPGEWLRAEYRPERPLKIPTYREQGEGCRVQLIRMSETGSDEASAEKRRCLEDCSALMNRNEHRKACTEKDARGIVGQERVNSLNS</sequence>
<name>A0A822XWD0_NELNU</name>
<comment type="caution">
    <text evidence="1">The sequence shown here is derived from an EMBL/GenBank/DDBJ whole genome shotgun (WGS) entry which is preliminary data.</text>
</comment>
<reference evidence="1 2" key="1">
    <citation type="journal article" date="2020" name="Mol. Biol. Evol.">
        <title>Distinct Expression and Methylation Patterns for Genes with Different Fates following a Single Whole-Genome Duplication in Flowering Plants.</title>
        <authorList>
            <person name="Shi T."/>
            <person name="Rahmani R.S."/>
            <person name="Gugger P.F."/>
            <person name="Wang M."/>
            <person name="Li H."/>
            <person name="Zhang Y."/>
            <person name="Li Z."/>
            <person name="Wang Q."/>
            <person name="Van de Peer Y."/>
            <person name="Marchal K."/>
            <person name="Chen J."/>
        </authorList>
    </citation>
    <scope>NUCLEOTIDE SEQUENCE [LARGE SCALE GENOMIC DNA]</scope>
    <source>
        <tissue evidence="1">Leaf</tissue>
    </source>
</reference>
<accession>A0A822XWD0</accession>
<evidence type="ECO:0008006" key="3">
    <source>
        <dbReference type="Google" id="ProtNLM"/>
    </source>
</evidence>
<evidence type="ECO:0000313" key="1">
    <source>
        <dbReference type="EMBL" id="DAD23461.1"/>
    </source>
</evidence>
<organism evidence="1 2">
    <name type="scientific">Nelumbo nucifera</name>
    <name type="common">Sacred lotus</name>
    <dbReference type="NCBI Taxonomy" id="4432"/>
    <lineage>
        <taxon>Eukaryota</taxon>
        <taxon>Viridiplantae</taxon>
        <taxon>Streptophyta</taxon>
        <taxon>Embryophyta</taxon>
        <taxon>Tracheophyta</taxon>
        <taxon>Spermatophyta</taxon>
        <taxon>Magnoliopsida</taxon>
        <taxon>Proteales</taxon>
        <taxon>Nelumbonaceae</taxon>
        <taxon>Nelumbo</taxon>
    </lineage>
</organism>
<gene>
    <name evidence="1" type="ORF">HUJ06_024924</name>
</gene>
<proteinExistence type="predicted"/>
<dbReference type="Proteomes" id="UP000607653">
    <property type="component" value="Unassembled WGS sequence"/>
</dbReference>
<protein>
    <recommendedName>
        <fullName evidence="3">Zinc knuckle CX2CX4HX4C domain-containing protein</fullName>
    </recommendedName>
</protein>
<keyword evidence="2" id="KW-1185">Reference proteome</keyword>
<dbReference type="AlphaFoldDB" id="A0A822XWD0"/>
<dbReference type="EMBL" id="DUZY01000001">
    <property type="protein sequence ID" value="DAD23461.1"/>
    <property type="molecule type" value="Genomic_DNA"/>
</dbReference>